<dbReference type="PANTHER" id="PTHR33593:SF2">
    <property type="entry name" value="ANKYRIN REPEAT_KH DOMAIN PROTEIN (DUF1442)"/>
    <property type="match status" value="1"/>
</dbReference>
<dbReference type="Proteomes" id="UP000250321">
    <property type="component" value="Unassembled WGS sequence"/>
</dbReference>
<comment type="caution">
    <text evidence="1">The sequence shown here is derived from an EMBL/GenBank/DDBJ whole genome shotgun (WGS) entry which is preliminary data.</text>
</comment>
<dbReference type="EMBL" id="PJQY01000091">
    <property type="protein sequence ID" value="PQQ18925.1"/>
    <property type="molecule type" value="Genomic_DNA"/>
</dbReference>
<dbReference type="AlphaFoldDB" id="A0A314ZGG0"/>
<dbReference type="PANTHER" id="PTHR33593">
    <property type="entry name" value="DUF1442 FAMILY PROTEIN"/>
    <property type="match status" value="1"/>
</dbReference>
<reference evidence="1 2" key="1">
    <citation type="submission" date="2018-02" db="EMBL/GenBank/DDBJ databases">
        <title>Draft genome of wild Prunus yedoensis var. nudiflora.</title>
        <authorList>
            <person name="Baek S."/>
            <person name="Kim J.-H."/>
            <person name="Choi K."/>
            <person name="Kim G.-B."/>
            <person name="Cho A."/>
            <person name="Jang H."/>
            <person name="Shin C.-H."/>
            <person name="Yu H.-J."/>
            <person name="Mun J.-H."/>
        </authorList>
    </citation>
    <scope>NUCLEOTIDE SEQUENCE [LARGE SCALE GENOMIC DNA]</scope>
    <source>
        <strain evidence="2">cv. Jeju island</strain>
        <tissue evidence="1">Leaf</tissue>
    </source>
</reference>
<dbReference type="InterPro" id="IPR009902">
    <property type="entry name" value="DUF1442"/>
</dbReference>
<dbReference type="STRING" id="2094558.A0A314ZGG0"/>
<keyword evidence="2" id="KW-1185">Reference proteome</keyword>
<proteinExistence type="predicted"/>
<evidence type="ECO:0000313" key="2">
    <source>
        <dbReference type="Proteomes" id="UP000250321"/>
    </source>
</evidence>
<gene>
    <name evidence="1" type="ORF">Pyn_13423</name>
</gene>
<evidence type="ECO:0000313" key="1">
    <source>
        <dbReference type="EMBL" id="PQQ18925.1"/>
    </source>
</evidence>
<sequence length="181" mass="19953">MKLIWSPENATKAYMDTVRSSLAAWWNAEFIVETWSQGGVTATSIGLEIASCHTCCLHVCVVPAEQSIAEFVTPMKKAGMTPEVLVGEPEEMMAGLVGIDFLVVDSKLKDFARVLRQARLSPRGAVLCARMPIQEVLLVSDGEVWIVGQDVSTSLRSPNRKIKTKKLDQDVLTHNPEHFSI</sequence>
<accession>A0A314ZGG0</accession>
<name>A0A314ZGG0_PRUYE</name>
<dbReference type="OrthoDB" id="685237at2759"/>
<dbReference type="Pfam" id="PF07279">
    <property type="entry name" value="DUF1442"/>
    <property type="match status" value="1"/>
</dbReference>
<organism evidence="1 2">
    <name type="scientific">Prunus yedoensis var. nudiflora</name>
    <dbReference type="NCBI Taxonomy" id="2094558"/>
    <lineage>
        <taxon>Eukaryota</taxon>
        <taxon>Viridiplantae</taxon>
        <taxon>Streptophyta</taxon>
        <taxon>Embryophyta</taxon>
        <taxon>Tracheophyta</taxon>
        <taxon>Spermatophyta</taxon>
        <taxon>Magnoliopsida</taxon>
        <taxon>eudicotyledons</taxon>
        <taxon>Gunneridae</taxon>
        <taxon>Pentapetalae</taxon>
        <taxon>rosids</taxon>
        <taxon>fabids</taxon>
        <taxon>Rosales</taxon>
        <taxon>Rosaceae</taxon>
        <taxon>Amygdaloideae</taxon>
        <taxon>Amygdaleae</taxon>
        <taxon>Prunus</taxon>
    </lineage>
</organism>
<protein>
    <submittedName>
        <fullName evidence="1">Uncharacterized protein</fullName>
    </submittedName>
</protein>